<dbReference type="Gene3D" id="3.30.9.10">
    <property type="entry name" value="D-Amino Acid Oxidase, subunit A, domain 2"/>
    <property type="match status" value="1"/>
</dbReference>
<evidence type="ECO:0000259" key="6">
    <source>
        <dbReference type="PROSITE" id="PS51296"/>
    </source>
</evidence>
<dbReference type="Pfam" id="PF01266">
    <property type="entry name" value="DAO"/>
    <property type="match status" value="1"/>
</dbReference>
<keyword evidence="5" id="KW-1015">Disulfide bond</keyword>
<name>A0A1E7K6K1_9ACTN</name>
<dbReference type="InterPro" id="IPR005805">
    <property type="entry name" value="Rieske_Fe-S_prot_C"/>
</dbReference>
<keyword evidence="4" id="KW-0411">Iron-sulfur</keyword>
<dbReference type="InterPro" id="IPR006076">
    <property type="entry name" value="FAD-dep_OxRdtase"/>
</dbReference>
<dbReference type="SUPFAM" id="SSF50022">
    <property type="entry name" value="ISP domain"/>
    <property type="match status" value="1"/>
</dbReference>
<dbReference type="PATRIC" id="fig|943816.4.peg.3194"/>
<dbReference type="InterPro" id="IPR017941">
    <property type="entry name" value="Rieske_2Fe-2S"/>
</dbReference>
<evidence type="ECO:0000256" key="5">
    <source>
        <dbReference type="ARBA" id="ARBA00023157"/>
    </source>
</evidence>
<evidence type="ECO:0000256" key="4">
    <source>
        <dbReference type="ARBA" id="ARBA00023014"/>
    </source>
</evidence>
<dbReference type="InterPro" id="IPR036188">
    <property type="entry name" value="FAD/NAD-bd_sf"/>
</dbReference>
<dbReference type="SUPFAM" id="SSF51971">
    <property type="entry name" value="Nucleotide-binding domain"/>
    <property type="match status" value="1"/>
</dbReference>
<proteinExistence type="predicted"/>
<dbReference type="GO" id="GO:0051537">
    <property type="term" value="F:2 iron, 2 sulfur cluster binding"/>
    <property type="evidence" value="ECO:0007669"/>
    <property type="project" value="UniProtKB-KW"/>
</dbReference>
<dbReference type="PRINTS" id="PR00162">
    <property type="entry name" value="RIESKE"/>
</dbReference>
<dbReference type="RefSeq" id="WP_069992322.1">
    <property type="nucleotide sequence ID" value="NZ_LJGV01000022.1"/>
</dbReference>
<sequence>MTTLPVGYESYWMLSAAGEACPQLPPDSRIEVDAAVVGSGIAGLSAAWELARAGRSVAVLESDRLAAGVTGHTTAKLSALHGLTYSRLRAERGAEEARHYALSQQGAVDRLAAVAARLGVDCELERVPAHLYVESAEHVDEVRAEAEAAAEAGLAASFVTDTGLPFRVRAAVRVENQAQFHPRKYLLALADDIRLHGGLLFERTRVVALDEGAPCLLRAENGGEVLARDVVVATHYPVFDRALMFSRLQPRRELVISALLPEEEDPGGTYVSPERGSRSVRTAPYPFGDGQRLLIVTGEKFAPGTPGTGSVGARYERLAAWTYERFPSARLAHRWATQDNETTDRVPYIGRFHAGTRHTYVAAGFGGWGMSSGVLAGQLLAARLTGAPLPPWAQLYDPVRLRAGEAPALLRLQSTVARRFVADRLRPSHVDSVDEILPGDGALVRVRGRRCAVHRTTEGELRALSPRCPHLGCLVRFNDAETAWECPCHGSRFATDGSVLQGPATRPLDPRDLGED</sequence>
<evidence type="ECO:0000313" key="7">
    <source>
        <dbReference type="EMBL" id="OEU99476.1"/>
    </source>
</evidence>
<evidence type="ECO:0000256" key="3">
    <source>
        <dbReference type="ARBA" id="ARBA00023004"/>
    </source>
</evidence>
<dbReference type="AlphaFoldDB" id="A0A1E7K6K1"/>
<protein>
    <submittedName>
        <fullName evidence="7">[Fe-S]-binding protein</fullName>
    </submittedName>
</protein>
<dbReference type="Pfam" id="PF00355">
    <property type="entry name" value="Rieske"/>
    <property type="match status" value="1"/>
</dbReference>
<gene>
    <name evidence="7" type="ORF">AN217_18495</name>
</gene>
<dbReference type="Gene3D" id="2.102.10.10">
    <property type="entry name" value="Rieske [2Fe-2S] iron-sulphur domain"/>
    <property type="match status" value="1"/>
</dbReference>
<keyword evidence="2" id="KW-0479">Metal-binding</keyword>
<evidence type="ECO:0000313" key="8">
    <source>
        <dbReference type="Proteomes" id="UP000175829"/>
    </source>
</evidence>
<dbReference type="Gene3D" id="3.50.50.60">
    <property type="entry name" value="FAD/NAD(P)-binding domain"/>
    <property type="match status" value="1"/>
</dbReference>
<dbReference type="GO" id="GO:0005737">
    <property type="term" value="C:cytoplasm"/>
    <property type="evidence" value="ECO:0007669"/>
    <property type="project" value="TreeGrafter"/>
</dbReference>
<dbReference type="GO" id="GO:0016020">
    <property type="term" value="C:membrane"/>
    <property type="evidence" value="ECO:0007669"/>
    <property type="project" value="InterPro"/>
</dbReference>
<evidence type="ECO:0000256" key="1">
    <source>
        <dbReference type="ARBA" id="ARBA00022714"/>
    </source>
</evidence>
<reference evidence="7 8" key="1">
    <citation type="journal article" date="2016" name="Front. Microbiol.">
        <title>Comparative Genomics Analysis of Streptomyces Species Reveals Their Adaptation to the Marine Environment and Their Diversity at the Genomic Level.</title>
        <authorList>
            <person name="Tian X."/>
            <person name="Zhang Z."/>
            <person name="Yang T."/>
            <person name="Chen M."/>
            <person name="Li J."/>
            <person name="Chen F."/>
            <person name="Yang J."/>
            <person name="Li W."/>
            <person name="Zhang B."/>
            <person name="Zhang Z."/>
            <person name="Wu J."/>
            <person name="Zhang C."/>
            <person name="Long L."/>
            <person name="Xiao J."/>
        </authorList>
    </citation>
    <scope>NUCLEOTIDE SEQUENCE [LARGE SCALE GENOMIC DNA]</scope>
    <source>
        <strain evidence="7 8">SCSIO M10379</strain>
    </source>
</reference>
<dbReference type="InterPro" id="IPR036922">
    <property type="entry name" value="Rieske_2Fe-2S_sf"/>
</dbReference>
<comment type="caution">
    <text evidence="7">The sequence shown here is derived from an EMBL/GenBank/DDBJ whole genome shotgun (WGS) entry which is preliminary data.</text>
</comment>
<feature type="domain" description="Rieske" evidence="6">
    <location>
        <begin position="428"/>
        <end position="516"/>
    </location>
</feature>
<accession>A0A1E7K6K1</accession>
<dbReference type="EMBL" id="LJGV01000022">
    <property type="protein sequence ID" value="OEU99476.1"/>
    <property type="molecule type" value="Genomic_DNA"/>
</dbReference>
<keyword evidence="3" id="KW-0408">Iron</keyword>
<organism evidence="7 8">
    <name type="scientific">Streptomyces qinglanensis</name>
    <dbReference type="NCBI Taxonomy" id="943816"/>
    <lineage>
        <taxon>Bacteria</taxon>
        <taxon>Bacillati</taxon>
        <taxon>Actinomycetota</taxon>
        <taxon>Actinomycetes</taxon>
        <taxon>Kitasatosporales</taxon>
        <taxon>Streptomycetaceae</taxon>
        <taxon>Streptomyces</taxon>
    </lineage>
</organism>
<dbReference type="PANTHER" id="PTHR13847:SF274">
    <property type="entry name" value="RIESKE 2FE-2S IRON-SULFUR PROTEIN YHFW-RELATED"/>
    <property type="match status" value="1"/>
</dbReference>
<dbReference type="Proteomes" id="UP000175829">
    <property type="component" value="Unassembled WGS sequence"/>
</dbReference>
<dbReference type="GO" id="GO:0004497">
    <property type="term" value="F:monooxygenase activity"/>
    <property type="evidence" value="ECO:0007669"/>
    <property type="project" value="UniProtKB-ARBA"/>
</dbReference>
<dbReference type="GO" id="GO:0046872">
    <property type="term" value="F:metal ion binding"/>
    <property type="evidence" value="ECO:0007669"/>
    <property type="project" value="UniProtKB-KW"/>
</dbReference>
<dbReference type="GO" id="GO:0016705">
    <property type="term" value="F:oxidoreductase activity, acting on paired donors, with incorporation or reduction of molecular oxygen"/>
    <property type="evidence" value="ECO:0007669"/>
    <property type="project" value="UniProtKB-ARBA"/>
</dbReference>
<dbReference type="PROSITE" id="PS51296">
    <property type="entry name" value="RIESKE"/>
    <property type="match status" value="1"/>
</dbReference>
<keyword evidence="1" id="KW-0001">2Fe-2S</keyword>
<evidence type="ECO:0000256" key="2">
    <source>
        <dbReference type="ARBA" id="ARBA00022723"/>
    </source>
</evidence>
<dbReference type="PANTHER" id="PTHR13847">
    <property type="entry name" value="SARCOSINE DEHYDROGENASE-RELATED"/>
    <property type="match status" value="1"/>
</dbReference>